<protein>
    <submittedName>
        <fullName evidence="1">Uncharacterized protein</fullName>
    </submittedName>
</protein>
<evidence type="ECO:0000313" key="2">
    <source>
        <dbReference type="Proteomes" id="UP000032142"/>
    </source>
</evidence>
<sequence length="19" mass="2350">MIDLGYKHINMFFFSPQFN</sequence>
<dbReference type="AlphaFoldDB" id="A0A0B0PQT7"/>
<name>A0A0B0PQT7_GOSAR</name>
<reference evidence="2" key="1">
    <citation type="submission" date="2014-09" db="EMBL/GenBank/DDBJ databases">
        <authorList>
            <person name="Mudge J."/>
            <person name="Ramaraj T."/>
            <person name="Lindquist I.E."/>
            <person name="Bharti A.K."/>
            <person name="Sundararajan A."/>
            <person name="Cameron C.T."/>
            <person name="Woodward J.E."/>
            <person name="May G.D."/>
            <person name="Brubaker C."/>
            <person name="Broadhvest J."/>
            <person name="Wilkins T.A."/>
        </authorList>
    </citation>
    <scope>NUCLEOTIDE SEQUENCE</scope>
    <source>
        <strain evidence="2">cv. AKA8401</strain>
    </source>
</reference>
<organism evidence="1 2">
    <name type="scientific">Gossypium arboreum</name>
    <name type="common">Tree cotton</name>
    <name type="synonym">Gossypium nanking</name>
    <dbReference type="NCBI Taxonomy" id="29729"/>
    <lineage>
        <taxon>Eukaryota</taxon>
        <taxon>Viridiplantae</taxon>
        <taxon>Streptophyta</taxon>
        <taxon>Embryophyta</taxon>
        <taxon>Tracheophyta</taxon>
        <taxon>Spermatophyta</taxon>
        <taxon>Magnoliopsida</taxon>
        <taxon>eudicotyledons</taxon>
        <taxon>Gunneridae</taxon>
        <taxon>Pentapetalae</taxon>
        <taxon>rosids</taxon>
        <taxon>malvids</taxon>
        <taxon>Malvales</taxon>
        <taxon>Malvaceae</taxon>
        <taxon>Malvoideae</taxon>
        <taxon>Gossypium</taxon>
    </lineage>
</organism>
<accession>A0A0B0PQT7</accession>
<gene>
    <name evidence="1" type="ORF">F383_12183</name>
</gene>
<dbReference type="Proteomes" id="UP000032142">
    <property type="component" value="Unassembled WGS sequence"/>
</dbReference>
<keyword evidence="2" id="KW-1185">Reference proteome</keyword>
<evidence type="ECO:0000313" key="1">
    <source>
        <dbReference type="EMBL" id="KHG27365.1"/>
    </source>
</evidence>
<proteinExistence type="predicted"/>
<dbReference type="EMBL" id="KN440840">
    <property type="protein sequence ID" value="KHG27365.1"/>
    <property type="molecule type" value="Genomic_DNA"/>
</dbReference>